<accession>A0ABT8V5Z4</accession>
<reference evidence="2" key="1">
    <citation type="submission" date="2023-07" db="EMBL/GenBank/DDBJ databases">
        <authorList>
            <person name="Aktuganov G."/>
            <person name="Boyko T."/>
            <person name="Delegan Y."/>
            <person name="Galimzianova N."/>
            <person name="Gilvanova E."/>
            <person name="Korobov V."/>
            <person name="Kuzmina L."/>
            <person name="Melentiev A."/>
            <person name="Milman P."/>
            <person name="Ryabova A."/>
            <person name="Stupak E."/>
            <person name="Yasakov T."/>
            <person name="Zharikova N."/>
            <person name="Zhurenko E."/>
        </authorList>
    </citation>
    <scope>NUCLEOTIDE SEQUENCE</scope>
    <source>
        <strain evidence="2">IB-739</strain>
    </source>
</reference>
<dbReference type="EMBL" id="JAUMKJ010000007">
    <property type="protein sequence ID" value="MDO3676859.1"/>
    <property type="molecule type" value="Genomic_DNA"/>
</dbReference>
<evidence type="ECO:0000256" key="1">
    <source>
        <dbReference type="SAM" id="MobiDB-lite"/>
    </source>
</evidence>
<evidence type="ECO:0000313" key="3">
    <source>
        <dbReference type="Proteomes" id="UP001168883"/>
    </source>
</evidence>
<proteinExistence type="predicted"/>
<organism evidence="2 3">
    <name type="scientific">Paenibacillus ehimensis</name>
    <dbReference type="NCBI Taxonomy" id="79264"/>
    <lineage>
        <taxon>Bacteria</taxon>
        <taxon>Bacillati</taxon>
        <taxon>Bacillota</taxon>
        <taxon>Bacilli</taxon>
        <taxon>Bacillales</taxon>
        <taxon>Paenibacillaceae</taxon>
        <taxon>Paenibacillus</taxon>
    </lineage>
</organism>
<dbReference type="RefSeq" id="WP_127489858.1">
    <property type="nucleotide sequence ID" value="NZ_JAUMKJ010000007.1"/>
</dbReference>
<dbReference type="Proteomes" id="UP001168883">
    <property type="component" value="Unassembled WGS sequence"/>
</dbReference>
<sequence>MLKTWKAEGAKKRKTSTDRSSVGFYGSGRKAGFVDQSGRLWRAGISWDKSLHHVTFNAPQAGLYEIAVDYAWIPDKLYPTEHDIQINGKCPFYEARRIVIAKIWADQKAAFEQDTPGNEITPRQRQLKQWQTTPLRDASYLNDEPL</sequence>
<gene>
    <name evidence="2" type="ORF">Q3C12_07570</name>
</gene>
<comment type="caution">
    <text evidence="2">The sequence shown here is derived from an EMBL/GenBank/DDBJ whole genome shotgun (WGS) entry which is preliminary data.</text>
</comment>
<feature type="compositionally biased region" description="Polar residues" evidence="1">
    <location>
        <begin position="115"/>
        <end position="134"/>
    </location>
</feature>
<keyword evidence="3" id="KW-1185">Reference proteome</keyword>
<evidence type="ECO:0000313" key="2">
    <source>
        <dbReference type="EMBL" id="MDO3676859.1"/>
    </source>
</evidence>
<name>A0ABT8V5Z4_9BACL</name>
<protein>
    <submittedName>
        <fullName evidence="2">Uncharacterized protein</fullName>
    </submittedName>
</protein>
<feature type="region of interest" description="Disordered" evidence="1">
    <location>
        <begin position="112"/>
        <end position="146"/>
    </location>
</feature>